<dbReference type="SUPFAM" id="SSF53335">
    <property type="entry name" value="S-adenosyl-L-methionine-dependent methyltransferases"/>
    <property type="match status" value="1"/>
</dbReference>
<dbReference type="Gene3D" id="3.40.50.150">
    <property type="entry name" value="Vaccinia Virus protein VP39"/>
    <property type="match status" value="1"/>
</dbReference>
<name>A0A968GCG2_9SPIO</name>
<sequence length="840" mass="97651">MASLYAKLQKLNTQKTKKISEEDVKDIYIETLKLKKEEYSKNLIDIQIGEHIWVEAKLGSVDLYSMFNQSLHYVHQALVKGEHLPSFLMVIDQEKAAILPYAQIESKFARIHQDIQWGKSASDVKALNEEDRKRLQDLIVHDIIAFYFRNDGEEEAFKATFNEIKTSYRLTRTDITPKNLEEAYESWCHLIGAYLRLTDAPRGENNSLSESELTFLFYADLMHDGTVSVYKRELPASARLIFADGERLFQFDGREAKVTDEEQYLMYWNRWHRPPKEQYRDELISRRDSLMPLGERRYDGEFYTPIKLVRQAYLKLSQVLGENWQKEYYVWDMACGTGNLEQLHEQPHRLFLSTLKQREVDIMKLNAKNSPRYHKLQEASIWQYDYLNDDVTEEGTIDYRLTNKVPAELQEAIRAGKKILVLMNPPYGEAGTTLNFESKSGIAKNKHVAKYLMKKDWGAATNELYAQFLARIQQEIPQAVIAMFSTLKYVNAPNFEQFRSRWQAEYLGGFVFHSRNFDTVKGNFPIAFLLWNLANPQAITEIRCDVLKTDVKDKEGAITIEGEKLFFNQPTKTYLNKWIDRPKSNPELSRVIPLKNAIKVFDGTQIRLDKWSDNAVAYMWVKANDFQNAGQQTALFSSVWGSGDGFYVNPENLAQAAVVFAVRRAIKATWLNDRDQFLQPTKPLTRVFELDALVYMLFSGSNLTAGADKLLYNDQEYTLVNHFFPFTPSEVGSTKLESRFMVEYLQENHAHLSAEALEVLAMGKQIYRWYFQEYDNFPPHVIEEFKLGRSDVGWYQIRNALAKSRSGKQKDDYETIIKASYATLTQKIEKGIYEFGFLRQ</sequence>
<dbReference type="EMBL" id="JAATLJ010000001">
    <property type="protein sequence ID" value="NIZ41078.1"/>
    <property type="molecule type" value="Genomic_DNA"/>
</dbReference>
<gene>
    <name evidence="1" type="ORF">HCT14_06140</name>
</gene>
<keyword evidence="2" id="KW-1185">Reference proteome</keyword>
<dbReference type="AlphaFoldDB" id="A0A968GCG2"/>
<organism evidence="1 2">
    <name type="scientific">Entomospira entomophila</name>
    <dbReference type="NCBI Taxonomy" id="2719988"/>
    <lineage>
        <taxon>Bacteria</taxon>
        <taxon>Pseudomonadati</taxon>
        <taxon>Spirochaetota</taxon>
        <taxon>Spirochaetia</taxon>
        <taxon>Spirochaetales</taxon>
        <taxon>Spirochaetaceae</taxon>
        <taxon>Entomospira</taxon>
    </lineage>
</organism>
<dbReference type="InterPro" id="IPR029063">
    <property type="entry name" value="SAM-dependent_MTases_sf"/>
</dbReference>
<dbReference type="RefSeq" id="WP_167700657.1">
    <property type="nucleotide sequence ID" value="NZ_CP118174.1"/>
</dbReference>
<accession>A0A968GCG2</accession>
<protein>
    <submittedName>
        <fullName evidence="1">DUF4238 domain-containing protein</fullName>
    </submittedName>
</protein>
<comment type="caution">
    <text evidence="1">The sequence shown here is derived from an EMBL/GenBank/DDBJ whole genome shotgun (WGS) entry which is preliminary data.</text>
</comment>
<reference evidence="1 2" key="1">
    <citation type="submission" date="2020-03" db="EMBL/GenBank/DDBJ databases">
        <title>Spirochaetal bacteria isolated from arthropods constitute a novel genus Entomospira genus novum within the order Spirochaetales.</title>
        <authorList>
            <person name="Grana-Miraglia L."/>
            <person name="Sikutova S."/>
            <person name="Fingerle V."/>
            <person name="Sing A."/>
            <person name="Castillo-Ramirez S."/>
            <person name="Margos G."/>
            <person name="Rudolf I."/>
        </authorList>
    </citation>
    <scope>NUCLEOTIDE SEQUENCE [LARGE SCALE GENOMIC DNA]</scope>
    <source>
        <strain evidence="1 2">BR193</strain>
    </source>
</reference>
<dbReference type="Proteomes" id="UP000711995">
    <property type="component" value="Unassembled WGS sequence"/>
</dbReference>
<evidence type="ECO:0000313" key="1">
    <source>
        <dbReference type="EMBL" id="NIZ41078.1"/>
    </source>
</evidence>
<evidence type="ECO:0000313" key="2">
    <source>
        <dbReference type="Proteomes" id="UP000711995"/>
    </source>
</evidence>
<proteinExistence type="predicted"/>